<dbReference type="Proteomes" id="UP000294567">
    <property type="component" value="Unassembled WGS sequence"/>
</dbReference>
<organism evidence="1 2">
    <name type="scientific">Keratinibaculum paraultunense</name>
    <dbReference type="NCBI Taxonomy" id="1278232"/>
    <lineage>
        <taxon>Bacteria</taxon>
        <taxon>Bacillati</taxon>
        <taxon>Bacillota</taxon>
        <taxon>Tissierellia</taxon>
        <taxon>Tissierellales</taxon>
        <taxon>Tepidimicrobiaceae</taxon>
        <taxon>Keratinibaculum</taxon>
    </lineage>
</organism>
<accession>A0A4R3KSY4</accession>
<dbReference type="EMBL" id="SMAE01000009">
    <property type="protein sequence ID" value="TCS87968.1"/>
    <property type="molecule type" value="Genomic_DNA"/>
</dbReference>
<comment type="caution">
    <text evidence="1">The sequence shown here is derived from an EMBL/GenBank/DDBJ whole genome shotgun (WGS) entry which is preliminary data.</text>
</comment>
<name>A0A4R3KSY4_9FIRM</name>
<evidence type="ECO:0000313" key="1">
    <source>
        <dbReference type="EMBL" id="TCS87968.1"/>
    </source>
</evidence>
<keyword evidence="2" id="KW-1185">Reference proteome</keyword>
<reference evidence="1 2" key="1">
    <citation type="submission" date="2019-03" db="EMBL/GenBank/DDBJ databases">
        <title>Genomic Encyclopedia of Type Strains, Phase IV (KMG-IV): sequencing the most valuable type-strain genomes for metagenomic binning, comparative biology and taxonomic classification.</title>
        <authorList>
            <person name="Goeker M."/>
        </authorList>
    </citation>
    <scope>NUCLEOTIDE SEQUENCE [LARGE SCALE GENOMIC DNA]</scope>
    <source>
        <strain evidence="1 2">DSM 26752</strain>
    </source>
</reference>
<proteinExistence type="predicted"/>
<dbReference type="AlphaFoldDB" id="A0A4R3KSY4"/>
<evidence type="ECO:0008006" key="3">
    <source>
        <dbReference type="Google" id="ProtNLM"/>
    </source>
</evidence>
<dbReference type="RefSeq" id="WP_237722276.1">
    <property type="nucleotide sequence ID" value="NZ_CP068564.1"/>
</dbReference>
<sequence length="170" mass="19190">MHKHGLIKGSFIPPRNIRELRDLMRYKTKLVSVRSSEKNRIQNSLTVSNIMISNIVSDSFGKSASTIIKYAMEHPDEIDTDYTSFLHKSMLHKANEINMSMQGTISQEQASKMNVCFNHLSYVEICISQIDEAIFLIAKDFKSQIELFATIPSITTKSATAIISEIGVDM</sequence>
<protein>
    <recommendedName>
        <fullName evidence="3">Transposase IS116/IS110/IS902 family protein</fullName>
    </recommendedName>
</protein>
<evidence type="ECO:0000313" key="2">
    <source>
        <dbReference type="Proteomes" id="UP000294567"/>
    </source>
</evidence>
<gene>
    <name evidence="1" type="ORF">EDD65_1098</name>
</gene>